<gene>
    <name evidence="2" type="ORF">DWY20_01005</name>
</gene>
<dbReference type="InterPro" id="IPR029044">
    <property type="entry name" value="Nucleotide-diphossugar_trans"/>
</dbReference>
<keyword evidence="2" id="KW-0808">Transferase</keyword>
<dbReference type="AlphaFoldDB" id="A0A412GZ51"/>
<dbReference type="PANTHER" id="PTHR43179">
    <property type="entry name" value="RHAMNOSYLTRANSFERASE WBBL"/>
    <property type="match status" value="1"/>
</dbReference>
<accession>A0A412GZ51</accession>
<name>A0A412GZ51_9BACT</name>
<reference evidence="2 3" key="1">
    <citation type="submission" date="2018-08" db="EMBL/GenBank/DDBJ databases">
        <title>A genome reference for cultivated species of the human gut microbiota.</title>
        <authorList>
            <person name="Zou Y."/>
            <person name="Xue W."/>
            <person name="Luo G."/>
        </authorList>
    </citation>
    <scope>NUCLEOTIDE SEQUENCE [LARGE SCALE GENOMIC DNA]</scope>
    <source>
        <strain evidence="2 3">AF24-2</strain>
    </source>
</reference>
<dbReference type="RefSeq" id="WP_118482750.1">
    <property type="nucleotide sequence ID" value="NZ_QRUU01000002.1"/>
</dbReference>
<comment type="caution">
    <text evidence="2">The sequence shown here is derived from an EMBL/GenBank/DDBJ whole genome shotgun (WGS) entry which is preliminary data.</text>
</comment>
<dbReference type="Proteomes" id="UP000285864">
    <property type="component" value="Unassembled WGS sequence"/>
</dbReference>
<dbReference type="InterPro" id="IPR001173">
    <property type="entry name" value="Glyco_trans_2-like"/>
</dbReference>
<proteinExistence type="predicted"/>
<evidence type="ECO:0000313" key="2">
    <source>
        <dbReference type="EMBL" id="RGS00244.1"/>
    </source>
</evidence>
<dbReference type="Gene3D" id="3.90.550.10">
    <property type="entry name" value="Spore Coat Polysaccharide Biosynthesis Protein SpsA, Chain A"/>
    <property type="match status" value="1"/>
</dbReference>
<dbReference type="Pfam" id="PF00535">
    <property type="entry name" value="Glycos_transf_2"/>
    <property type="match status" value="1"/>
</dbReference>
<feature type="domain" description="Glycosyltransferase 2-like" evidence="1">
    <location>
        <begin position="8"/>
        <end position="139"/>
    </location>
</feature>
<organism evidence="2 3">
    <name type="scientific">Phocaeicola coprocola</name>
    <dbReference type="NCBI Taxonomy" id="310298"/>
    <lineage>
        <taxon>Bacteria</taxon>
        <taxon>Pseudomonadati</taxon>
        <taxon>Bacteroidota</taxon>
        <taxon>Bacteroidia</taxon>
        <taxon>Bacteroidales</taxon>
        <taxon>Bacteroidaceae</taxon>
        <taxon>Phocaeicola</taxon>
    </lineage>
</organism>
<dbReference type="PANTHER" id="PTHR43179:SF7">
    <property type="entry name" value="RHAMNOSYLTRANSFERASE WBBL"/>
    <property type="match status" value="1"/>
</dbReference>
<evidence type="ECO:0000259" key="1">
    <source>
        <dbReference type="Pfam" id="PF00535"/>
    </source>
</evidence>
<protein>
    <submittedName>
        <fullName evidence="2">Glycosyltransferase family 2 protein</fullName>
    </submittedName>
</protein>
<sequence length="281" mass="32892">MKSISIAILMTVHNRREKTINCLKALQNCTVKDLNIKVYLVDDGCTDGTAEAVKEYFDFVTVIDGNGTLFWNRGMHLAWQEAEKDTPLYFLWLNDDTILIKDAIKRLIDTSKCQNDLSIIVGSTTNSFNDKEITYGGRQLKRRYPIIIPSEDKITECDTFNGNIVLIPRSVFLKLGYNDKYYHHSFGDYDYGLRAHYCGIKNYIAPGIYGYCNRNNPIPIFQRKKYNIIKRYKLLYSPLGYNPIEDFHFNRKYHSFLYSILHFIKLHINVLFTKDHTTYKQ</sequence>
<dbReference type="GO" id="GO:0016740">
    <property type="term" value="F:transferase activity"/>
    <property type="evidence" value="ECO:0007669"/>
    <property type="project" value="UniProtKB-KW"/>
</dbReference>
<evidence type="ECO:0000313" key="3">
    <source>
        <dbReference type="Proteomes" id="UP000285864"/>
    </source>
</evidence>
<keyword evidence="3" id="KW-1185">Reference proteome</keyword>
<dbReference type="EMBL" id="QRUU01000002">
    <property type="protein sequence ID" value="RGS00244.1"/>
    <property type="molecule type" value="Genomic_DNA"/>
</dbReference>
<dbReference type="SUPFAM" id="SSF53448">
    <property type="entry name" value="Nucleotide-diphospho-sugar transferases"/>
    <property type="match status" value="1"/>
</dbReference>